<feature type="domain" description="FAS1" evidence="3">
    <location>
        <begin position="58"/>
        <end position="200"/>
    </location>
</feature>
<accession>A0A150H0V5</accession>
<dbReference type="SMART" id="SM00554">
    <property type="entry name" value="FAS1"/>
    <property type="match status" value="1"/>
</dbReference>
<evidence type="ECO:0000259" key="3">
    <source>
        <dbReference type="PROSITE" id="PS50213"/>
    </source>
</evidence>
<evidence type="ECO:0000313" key="5">
    <source>
        <dbReference type="Proteomes" id="UP000075714"/>
    </source>
</evidence>
<feature type="compositionally biased region" description="Low complexity" evidence="1">
    <location>
        <begin position="37"/>
        <end position="50"/>
    </location>
</feature>
<evidence type="ECO:0000256" key="2">
    <source>
        <dbReference type="SAM" id="SignalP"/>
    </source>
</evidence>
<comment type="caution">
    <text evidence="4">The sequence shown here is derived from an EMBL/GenBank/DDBJ whole genome shotgun (WGS) entry which is preliminary data.</text>
</comment>
<name>A0A150H0V5_GONPE</name>
<dbReference type="SUPFAM" id="SSF82153">
    <property type="entry name" value="FAS1 domain"/>
    <property type="match status" value="1"/>
</dbReference>
<dbReference type="PROSITE" id="PS50213">
    <property type="entry name" value="FAS1"/>
    <property type="match status" value="1"/>
</dbReference>
<feature type="region of interest" description="Disordered" evidence="1">
    <location>
        <begin position="37"/>
        <end position="67"/>
    </location>
</feature>
<dbReference type="AlphaFoldDB" id="A0A150H0V5"/>
<dbReference type="InterPro" id="IPR036378">
    <property type="entry name" value="FAS1_dom_sf"/>
</dbReference>
<dbReference type="Proteomes" id="UP000075714">
    <property type="component" value="Unassembled WGS sequence"/>
</dbReference>
<organism evidence="4 5">
    <name type="scientific">Gonium pectorale</name>
    <name type="common">Green alga</name>
    <dbReference type="NCBI Taxonomy" id="33097"/>
    <lineage>
        <taxon>Eukaryota</taxon>
        <taxon>Viridiplantae</taxon>
        <taxon>Chlorophyta</taxon>
        <taxon>core chlorophytes</taxon>
        <taxon>Chlorophyceae</taxon>
        <taxon>CS clade</taxon>
        <taxon>Chlamydomonadales</taxon>
        <taxon>Volvocaceae</taxon>
        <taxon>Gonium</taxon>
    </lineage>
</organism>
<dbReference type="EMBL" id="LSYV01000003">
    <property type="protein sequence ID" value="KXZ55796.1"/>
    <property type="molecule type" value="Genomic_DNA"/>
</dbReference>
<feature type="compositionally biased region" description="Pro residues" evidence="1">
    <location>
        <begin position="51"/>
        <end position="67"/>
    </location>
</feature>
<evidence type="ECO:0000313" key="4">
    <source>
        <dbReference type="EMBL" id="KXZ55796.1"/>
    </source>
</evidence>
<gene>
    <name evidence="4" type="ORF">GPECTOR_2g1346</name>
</gene>
<dbReference type="PROSITE" id="PS51257">
    <property type="entry name" value="PROKAR_LIPOPROTEIN"/>
    <property type="match status" value="1"/>
</dbReference>
<feature type="signal peptide" evidence="2">
    <location>
        <begin position="1"/>
        <end position="26"/>
    </location>
</feature>
<protein>
    <recommendedName>
        <fullName evidence="3">FAS1 domain-containing protein</fullName>
    </recommendedName>
</protein>
<keyword evidence="5" id="KW-1185">Reference proteome</keyword>
<evidence type="ECO:0000256" key="1">
    <source>
        <dbReference type="SAM" id="MobiDB-lite"/>
    </source>
</evidence>
<dbReference type="Pfam" id="PF02469">
    <property type="entry name" value="Fasciclin"/>
    <property type="match status" value="1"/>
</dbReference>
<sequence length="203" mass="20876">MAATRFSTVLVLAVAVLLAAASGCAARENRRSLLQAEVPARTPKAAAAKLPKPPKTPKPAASPPPSAGPSVAIAIDALNYTGVAQRLTNDTVATIFAPIDAAFISLAESLNISSRYVLFQNPLAVNVTELHVIPGVALRSTDLPQGVPVNATSLAGPTLEILRSGNAVRVSVGGTNSSAEVVRADIPFNKAIVHVINKVLLPV</sequence>
<keyword evidence="2" id="KW-0732">Signal</keyword>
<dbReference type="Gene3D" id="2.30.180.10">
    <property type="entry name" value="FAS1 domain"/>
    <property type="match status" value="1"/>
</dbReference>
<dbReference type="FunFam" id="2.30.180.10:FF:000094">
    <property type="match status" value="1"/>
</dbReference>
<proteinExistence type="predicted"/>
<dbReference type="OrthoDB" id="544886at2759"/>
<reference evidence="5" key="1">
    <citation type="journal article" date="2016" name="Nat. Commun.">
        <title>The Gonium pectorale genome demonstrates co-option of cell cycle regulation during the evolution of multicellularity.</title>
        <authorList>
            <person name="Hanschen E.R."/>
            <person name="Marriage T.N."/>
            <person name="Ferris P.J."/>
            <person name="Hamaji T."/>
            <person name="Toyoda A."/>
            <person name="Fujiyama A."/>
            <person name="Neme R."/>
            <person name="Noguchi H."/>
            <person name="Minakuchi Y."/>
            <person name="Suzuki M."/>
            <person name="Kawai-Toyooka H."/>
            <person name="Smith D.R."/>
            <person name="Sparks H."/>
            <person name="Anderson J."/>
            <person name="Bakaric R."/>
            <person name="Luria V."/>
            <person name="Karger A."/>
            <person name="Kirschner M.W."/>
            <person name="Durand P.M."/>
            <person name="Michod R.E."/>
            <person name="Nozaki H."/>
            <person name="Olson B.J."/>
        </authorList>
    </citation>
    <scope>NUCLEOTIDE SEQUENCE [LARGE SCALE GENOMIC DNA]</scope>
    <source>
        <strain evidence="5">NIES-2863</strain>
    </source>
</reference>
<dbReference type="InterPro" id="IPR000782">
    <property type="entry name" value="FAS1_domain"/>
</dbReference>
<feature type="chain" id="PRO_5007562401" description="FAS1 domain-containing protein" evidence="2">
    <location>
        <begin position="27"/>
        <end position="203"/>
    </location>
</feature>